<reference evidence="3" key="2">
    <citation type="submission" date="2024-04" db="EMBL/GenBank/DDBJ databases">
        <authorList>
            <person name="Chen Y."/>
            <person name="Shah S."/>
            <person name="Dougan E. K."/>
            <person name="Thang M."/>
            <person name="Chan C."/>
        </authorList>
    </citation>
    <scope>NUCLEOTIDE SEQUENCE [LARGE SCALE GENOMIC DNA]</scope>
</reference>
<dbReference type="PANTHER" id="PTHR13950:SF9">
    <property type="entry name" value="RABCONNECTIN-3A"/>
    <property type="match status" value="1"/>
</dbReference>
<dbReference type="Proteomes" id="UP001152797">
    <property type="component" value="Unassembled WGS sequence"/>
</dbReference>
<dbReference type="EMBL" id="CAMXCT010006511">
    <property type="protein sequence ID" value="CAI4014996.1"/>
    <property type="molecule type" value="Genomic_DNA"/>
</dbReference>
<dbReference type="EMBL" id="CAMXCT020006511">
    <property type="protein sequence ID" value="CAL1168371.1"/>
    <property type="molecule type" value="Genomic_DNA"/>
</dbReference>
<sequence>MCAISRAYLSRRQPLLALPPSAEELPWRTAVAVARAIMFLYCVCGQDFCDLRSEALQVLRRRLGLVQMSWGILSKVHKQASWEAMVGMEIWEASTKVAEFYAPSQVRSWKSSKLPKKREKVAELAGPSALWLLPILDEGQREDQRSSLRLCLTVRCLAEPYAAKGFHHGNGLAAMVWRVLPRLRSYLEAPVSTPPPLAVMNLVVHVVCAACISAPPSFHSEATEPELSGDMFHVLTTLASRDQGPGVLQCCAGTDGAVRAVPDWEPLLWQALRVLLEQLKGPSSEQRRLLRCGAIASMVSTLFLTQSSREAAEAASDTSRDRSAAAMARSLYSSAAPVSPSASSSDGERRSGTGGTGPRRPEAALAQLAAAVESSFAVAKSLRGLLGHAVAELAIERLVLLLAGIRRRSANSSGHWITTWYDALVDSLRQLQDHLRSKLLFTSASEACDTFERLPLALCAPEAQLSTVLASAFASSADAFLALWRQLNGTRRLVLLFAHHPRLLSPPSKLCRRSASLCPGGSSSLRFVCCDRSGGAGALQVAVQAKGAAGCWLLHPGHAARWALNDAAEQARVEAYAMAALGGTSSSTSGSTSSAPNFDAAAEFLLGGASGELVSDEDMGDRGPEIQHFLASLRLPAETGQESAGQKRGGISPRVPLVDAQSHPSKSMFAAASEDGTVQLWSFGRRLLRQLPRPTAVGATRQAGPQDRETGASGSGRWQLAWSASGHRLLAVQSAPGTSSVVNLWALEGDRLEATYSLQTGAAHARLLSATFASYTGAVVATAGRRSEAEFAVPGAPPTGPAQKAWPHVAAGICVWDSTSPRSSSLIAHDGAEAALSSAMPPEYSCITWVASQQRLLCGTKAGELRAFDLRMKRWTQRVEAHSEPMRYCFVMESTQQVATLSEAAELKLWSLKHLELIDTIPALHRPRGVATTVGLSSKALSCAAQLSDRHLITGGQDGTVVLTRL</sequence>
<dbReference type="EMBL" id="CAMXCT030006511">
    <property type="protein sequence ID" value="CAL4802308.1"/>
    <property type="molecule type" value="Genomic_DNA"/>
</dbReference>
<dbReference type="InterPro" id="IPR015943">
    <property type="entry name" value="WD40/YVTN_repeat-like_dom_sf"/>
</dbReference>
<feature type="compositionally biased region" description="Low complexity" evidence="1">
    <location>
        <begin position="335"/>
        <end position="345"/>
    </location>
</feature>
<evidence type="ECO:0000313" key="2">
    <source>
        <dbReference type="EMBL" id="CAI4014996.1"/>
    </source>
</evidence>
<evidence type="ECO:0000313" key="3">
    <source>
        <dbReference type="EMBL" id="CAL1168371.1"/>
    </source>
</evidence>
<dbReference type="SUPFAM" id="SSF50978">
    <property type="entry name" value="WD40 repeat-like"/>
    <property type="match status" value="1"/>
</dbReference>
<name>A0A9P1GIB7_9DINO</name>
<proteinExistence type="predicted"/>
<accession>A0A9P1GIB7</accession>
<dbReference type="GO" id="GO:0043291">
    <property type="term" value="C:RAVE complex"/>
    <property type="evidence" value="ECO:0007669"/>
    <property type="project" value="TreeGrafter"/>
</dbReference>
<reference evidence="2" key="1">
    <citation type="submission" date="2022-10" db="EMBL/GenBank/DDBJ databases">
        <authorList>
            <person name="Chen Y."/>
            <person name="Dougan E. K."/>
            <person name="Chan C."/>
            <person name="Rhodes N."/>
            <person name="Thang M."/>
        </authorList>
    </citation>
    <scope>NUCLEOTIDE SEQUENCE</scope>
</reference>
<evidence type="ECO:0000256" key="1">
    <source>
        <dbReference type="SAM" id="MobiDB-lite"/>
    </source>
</evidence>
<comment type="caution">
    <text evidence="2">The sequence shown here is derived from an EMBL/GenBank/DDBJ whole genome shotgun (WGS) entry which is preliminary data.</text>
</comment>
<dbReference type="PANTHER" id="PTHR13950">
    <property type="entry name" value="RABCONNECTIN-RELATED"/>
    <property type="match status" value="1"/>
</dbReference>
<dbReference type="AlphaFoldDB" id="A0A9P1GIB7"/>
<feature type="region of interest" description="Disordered" evidence="1">
    <location>
        <begin position="694"/>
        <end position="715"/>
    </location>
</feature>
<dbReference type="Gene3D" id="2.130.10.10">
    <property type="entry name" value="YVTN repeat-like/Quinoprotein amine dehydrogenase"/>
    <property type="match status" value="2"/>
</dbReference>
<protein>
    <submittedName>
        <fullName evidence="4">Anaphase-promoting complex subunit 4 WD40 domain-containing protein</fullName>
    </submittedName>
</protein>
<evidence type="ECO:0000313" key="5">
    <source>
        <dbReference type="Proteomes" id="UP001152797"/>
    </source>
</evidence>
<dbReference type="OrthoDB" id="342131at2759"/>
<keyword evidence="5" id="KW-1185">Reference proteome</keyword>
<evidence type="ECO:0000313" key="4">
    <source>
        <dbReference type="EMBL" id="CAL4802308.1"/>
    </source>
</evidence>
<gene>
    <name evidence="2" type="ORF">C1SCF055_LOCUS39852</name>
</gene>
<feature type="region of interest" description="Disordered" evidence="1">
    <location>
        <begin position="335"/>
        <end position="360"/>
    </location>
</feature>
<dbReference type="InterPro" id="IPR052208">
    <property type="entry name" value="DmX-like/RAVE_component"/>
</dbReference>
<dbReference type="GO" id="GO:0007035">
    <property type="term" value="P:vacuolar acidification"/>
    <property type="evidence" value="ECO:0007669"/>
    <property type="project" value="TreeGrafter"/>
</dbReference>
<dbReference type="InterPro" id="IPR036322">
    <property type="entry name" value="WD40_repeat_dom_sf"/>
</dbReference>
<organism evidence="2">
    <name type="scientific">Cladocopium goreaui</name>
    <dbReference type="NCBI Taxonomy" id="2562237"/>
    <lineage>
        <taxon>Eukaryota</taxon>
        <taxon>Sar</taxon>
        <taxon>Alveolata</taxon>
        <taxon>Dinophyceae</taxon>
        <taxon>Suessiales</taxon>
        <taxon>Symbiodiniaceae</taxon>
        <taxon>Cladocopium</taxon>
    </lineage>
</organism>